<feature type="domain" description="YncI copper-binding" evidence="4">
    <location>
        <begin position="37"/>
        <end position="176"/>
    </location>
</feature>
<dbReference type="Pfam" id="PF07987">
    <property type="entry name" value="DUF1775"/>
    <property type="match status" value="1"/>
</dbReference>
<evidence type="ECO:0000313" key="6">
    <source>
        <dbReference type="Proteomes" id="UP000809587"/>
    </source>
</evidence>
<keyword evidence="2" id="KW-0472">Membrane</keyword>
<dbReference type="InterPro" id="IPR012533">
    <property type="entry name" value="YcnI-copper_dom"/>
</dbReference>
<accession>A0ABS2JHZ1</accession>
<dbReference type="EMBL" id="JAFEUO010000008">
    <property type="protein sequence ID" value="MBM7086135.1"/>
    <property type="molecule type" value="Genomic_DNA"/>
</dbReference>
<feature type="region of interest" description="Disordered" evidence="1">
    <location>
        <begin position="170"/>
        <end position="217"/>
    </location>
</feature>
<keyword evidence="2" id="KW-1133">Transmembrane helix</keyword>
<evidence type="ECO:0000256" key="2">
    <source>
        <dbReference type="SAM" id="Phobius"/>
    </source>
</evidence>
<proteinExistence type="predicted"/>
<feature type="signal peptide" evidence="3">
    <location>
        <begin position="1"/>
        <end position="33"/>
    </location>
</feature>
<dbReference type="Proteomes" id="UP000809587">
    <property type="component" value="Unassembled WGS sequence"/>
</dbReference>
<feature type="compositionally biased region" description="Low complexity" evidence="1">
    <location>
        <begin position="193"/>
        <end position="208"/>
    </location>
</feature>
<evidence type="ECO:0000256" key="1">
    <source>
        <dbReference type="SAM" id="MobiDB-lite"/>
    </source>
</evidence>
<reference evidence="5 6" key="1">
    <citation type="submission" date="2021-02" db="EMBL/GenBank/DDBJ databases">
        <authorList>
            <person name="Lee D.-H."/>
        </authorList>
    </citation>
    <scope>NUCLEOTIDE SEQUENCE [LARGE SCALE GENOMIC DNA]</scope>
    <source>
        <strain evidence="5 6">MMS20-R2-29</strain>
    </source>
</reference>
<sequence length="292" mass="29102">MTTTRGGVRRRRGVLVLAAVAAGVFGAPGVALADGLSASPSQAVQGDAVELTFVVPEQRPGARTEKIEFRLPPDAPIGEVYPLSVDGWAPLITSRELAAPVAGIHAPSVSTVTSAVVWTRGAGPAVAGPARLSVAMGPLPQTDRMTFEVVQTYSDGAVVRWADPAGGGHPAPTLALVPPAPGAATGHHGGPADGTDAQAAPDAETAPAGDDDDGPSADLLLGGGLVVGLGGGAVIGWVASRSRRRAAADAEPDGDDEATSDTGSVPAARGWRLDGQAPGEPADSDPERVAAR</sequence>
<dbReference type="Gene3D" id="2.60.40.2230">
    <property type="entry name" value="Uncharacterised protein YcnI-like PF07987, DUF1775"/>
    <property type="match status" value="1"/>
</dbReference>
<comment type="caution">
    <text evidence="5">The sequence shown here is derived from an EMBL/GenBank/DDBJ whole genome shotgun (WGS) entry which is preliminary data.</text>
</comment>
<evidence type="ECO:0000256" key="3">
    <source>
        <dbReference type="SAM" id="SignalP"/>
    </source>
</evidence>
<gene>
    <name evidence="5" type="ORF">JQN84_26770</name>
</gene>
<keyword evidence="2" id="KW-0812">Transmembrane</keyword>
<feature type="compositionally biased region" description="Acidic residues" evidence="1">
    <location>
        <begin position="250"/>
        <end position="259"/>
    </location>
</feature>
<name>A0ABS2JHZ1_9ACTN</name>
<dbReference type="InterPro" id="IPR038507">
    <property type="entry name" value="YcnI-like_sf"/>
</dbReference>
<feature type="transmembrane region" description="Helical" evidence="2">
    <location>
        <begin position="219"/>
        <end position="239"/>
    </location>
</feature>
<dbReference type="RefSeq" id="WP_204961327.1">
    <property type="nucleotide sequence ID" value="NZ_JAFEUO010000008.1"/>
</dbReference>
<organism evidence="5 6">
    <name type="scientific">Micromonospora humidisoli</name>
    <dbReference type="NCBI Taxonomy" id="2807622"/>
    <lineage>
        <taxon>Bacteria</taxon>
        <taxon>Bacillati</taxon>
        <taxon>Actinomycetota</taxon>
        <taxon>Actinomycetes</taxon>
        <taxon>Micromonosporales</taxon>
        <taxon>Micromonosporaceae</taxon>
        <taxon>Micromonospora</taxon>
    </lineage>
</organism>
<feature type="chain" id="PRO_5045834969" evidence="3">
    <location>
        <begin position="34"/>
        <end position="292"/>
    </location>
</feature>
<keyword evidence="6" id="KW-1185">Reference proteome</keyword>
<evidence type="ECO:0000313" key="5">
    <source>
        <dbReference type="EMBL" id="MBM7086135.1"/>
    </source>
</evidence>
<feature type="compositionally biased region" description="Low complexity" evidence="1">
    <location>
        <begin position="170"/>
        <end position="186"/>
    </location>
</feature>
<keyword evidence="3" id="KW-0732">Signal</keyword>
<feature type="region of interest" description="Disordered" evidence="1">
    <location>
        <begin position="243"/>
        <end position="292"/>
    </location>
</feature>
<evidence type="ECO:0000259" key="4">
    <source>
        <dbReference type="Pfam" id="PF07987"/>
    </source>
</evidence>
<protein>
    <submittedName>
        <fullName evidence="5">DUF1775 domain-containing protein</fullName>
    </submittedName>
</protein>